<dbReference type="GO" id="GO:0004930">
    <property type="term" value="F:G protein-coupled receptor activity"/>
    <property type="evidence" value="ECO:0007669"/>
    <property type="project" value="UniProtKB-KW"/>
</dbReference>
<dbReference type="CDD" id="cd00637">
    <property type="entry name" value="7tm_classA_rhodopsin-like"/>
    <property type="match status" value="1"/>
</dbReference>
<comment type="caution">
    <text evidence="12">The sequence shown here is derived from an EMBL/GenBank/DDBJ whole genome shotgun (WGS) entry which is preliminary data.</text>
</comment>
<feature type="transmembrane region" description="Helical" evidence="10">
    <location>
        <begin position="197"/>
        <end position="220"/>
    </location>
</feature>
<dbReference type="Pfam" id="PF00001">
    <property type="entry name" value="7tm_1"/>
    <property type="match status" value="1"/>
</dbReference>
<feature type="compositionally biased region" description="Basic and acidic residues" evidence="9">
    <location>
        <begin position="440"/>
        <end position="458"/>
    </location>
</feature>
<keyword evidence="13" id="KW-1185">Reference proteome</keyword>
<evidence type="ECO:0000256" key="1">
    <source>
        <dbReference type="ARBA" id="ARBA00004141"/>
    </source>
</evidence>
<evidence type="ECO:0000256" key="6">
    <source>
        <dbReference type="ARBA" id="ARBA00023136"/>
    </source>
</evidence>
<feature type="transmembrane region" description="Helical" evidence="10">
    <location>
        <begin position="240"/>
        <end position="269"/>
    </location>
</feature>
<name>A0A8J4YQZ9_CHIOP</name>
<evidence type="ECO:0000313" key="13">
    <source>
        <dbReference type="Proteomes" id="UP000770661"/>
    </source>
</evidence>
<evidence type="ECO:0000256" key="4">
    <source>
        <dbReference type="ARBA" id="ARBA00022989"/>
    </source>
</evidence>
<keyword evidence="4 10" id="KW-1133">Transmembrane helix</keyword>
<dbReference type="SUPFAM" id="SSF81321">
    <property type="entry name" value="Family A G protein-coupled receptor-like"/>
    <property type="match status" value="1"/>
</dbReference>
<gene>
    <name evidence="12" type="primary">Tacr2_0</name>
    <name evidence="12" type="ORF">GWK47_031464</name>
</gene>
<dbReference type="Proteomes" id="UP000770661">
    <property type="component" value="Unassembled WGS sequence"/>
</dbReference>
<dbReference type="InterPro" id="IPR000276">
    <property type="entry name" value="GPCR_Rhodpsn"/>
</dbReference>
<comment type="subcellular location">
    <subcellularLocation>
        <location evidence="1">Membrane</location>
        <topology evidence="1">Multi-pass membrane protein</topology>
    </subcellularLocation>
</comment>
<comment type="similarity">
    <text evidence="2">Belongs to the G-protein coupled receptor 1 family.</text>
</comment>
<evidence type="ECO:0000259" key="11">
    <source>
        <dbReference type="PROSITE" id="PS50262"/>
    </source>
</evidence>
<keyword evidence="5" id="KW-0297">G-protein coupled receptor</keyword>
<dbReference type="PANTHER" id="PTHR45695">
    <property type="entry name" value="LEUCOKININ RECEPTOR-RELATED"/>
    <property type="match status" value="1"/>
</dbReference>
<feature type="transmembrane region" description="Helical" evidence="10">
    <location>
        <begin position="84"/>
        <end position="106"/>
    </location>
</feature>
<reference evidence="12" key="1">
    <citation type="submission" date="2020-07" db="EMBL/GenBank/DDBJ databases">
        <title>The High-quality genome of the commercially important snow crab, Chionoecetes opilio.</title>
        <authorList>
            <person name="Jeong J.-H."/>
            <person name="Ryu S."/>
        </authorList>
    </citation>
    <scope>NUCLEOTIDE SEQUENCE</scope>
    <source>
        <strain evidence="12">MADBK_172401_WGS</strain>
        <tissue evidence="12">Digestive gland</tissue>
    </source>
</reference>
<keyword evidence="8" id="KW-0807">Transducer</keyword>
<feature type="domain" description="G-protein coupled receptors family 1 profile" evidence="11">
    <location>
        <begin position="97"/>
        <end position="358"/>
    </location>
</feature>
<dbReference type="InterPro" id="IPR017452">
    <property type="entry name" value="GPCR_Rhodpsn_7TM"/>
</dbReference>
<dbReference type="EMBL" id="JACEEZ010001676">
    <property type="protein sequence ID" value="KAG0728906.1"/>
    <property type="molecule type" value="Genomic_DNA"/>
</dbReference>
<evidence type="ECO:0000256" key="2">
    <source>
        <dbReference type="ARBA" id="ARBA00010663"/>
    </source>
</evidence>
<feature type="transmembrane region" description="Helical" evidence="10">
    <location>
        <begin position="295"/>
        <end position="316"/>
    </location>
</feature>
<dbReference type="PRINTS" id="PR00237">
    <property type="entry name" value="GPCRRHODOPSN"/>
</dbReference>
<evidence type="ECO:0000256" key="8">
    <source>
        <dbReference type="ARBA" id="ARBA00023224"/>
    </source>
</evidence>
<sequence>MACRGANVTVGDSVHNERMTGRLDPQWGVTEGYEMVDTFSIKSISCNLTCCKYSEDDTICFSELNFTDANTLTTWPPWELAVRWTFATLVMLLGLLGNLTIMIILAKNRLLLRTSVNHFILNMSVADLILALTGPIPFTIRDTSMFWPLGEAWCYLEGYIQMLVMLVSLASLATISFDRMMGVVRPFHTHLKVWQSLAIIVVIWVISALLAAPWGFYRVYTVHIWKDRIQTICGEHEKLYMWWMVAALGFTSLPLTIMLISYSTIFVYFRHPKFKNLFKREHPVMTHLKKRVVKMMFLVVVIFVVCWLPIQLLNIFHTSFLDDFGSFKDDATERWYTALMTVSQYMIYVNPAVNPVIYGLLHQNFQRAFRLTFPCIFTTKSSLVLTRGQGVTRYMWSVKSTGSHPSATVQRRHSVERQGEPSPSQHNSATPSRKLRGSKTLKDKTQKRDSHVSSEGEGKKKKKCCILKPGRRARQESKKEESWSPENDNDQGFCCARSFYVNERYVPDLPLKKLSIVRKGALGHLITEVIEEETSSDAERERVL</sequence>
<feature type="region of interest" description="Disordered" evidence="9">
    <location>
        <begin position="401"/>
        <end position="488"/>
    </location>
</feature>
<dbReference type="OrthoDB" id="9946013at2759"/>
<evidence type="ECO:0000256" key="10">
    <source>
        <dbReference type="SAM" id="Phobius"/>
    </source>
</evidence>
<evidence type="ECO:0000256" key="9">
    <source>
        <dbReference type="SAM" id="MobiDB-lite"/>
    </source>
</evidence>
<proteinExistence type="inferred from homology"/>
<keyword evidence="6 10" id="KW-0472">Membrane</keyword>
<organism evidence="12 13">
    <name type="scientific">Chionoecetes opilio</name>
    <name type="common">Atlantic snow crab</name>
    <name type="synonym">Cancer opilio</name>
    <dbReference type="NCBI Taxonomy" id="41210"/>
    <lineage>
        <taxon>Eukaryota</taxon>
        <taxon>Metazoa</taxon>
        <taxon>Ecdysozoa</taxon>
        <taxon>Arthropoda</taxon>
        <taxon>Crustacea</taxon>
        <taxon>Multicrustacea</taxon>
        <taxon>Malacostraca</taxon>
        <taxon>Eumalacostraca</taxon>
        <taxon>Eucarida</taxon>
        <taxon>Decapoda</taxon>
        <taxon>Pleocyemata</taxon>
        <taxon>Brachyura</taxon>
        <taxon>Eubrachyura</taxon>
        <taxon>Majoidea</taxon>
        <taxon>Majidae</taxon>
        <taxon>Chionoecetes</taxon>
    </lineage>
</organism>
<dbReference type="PANTHER" id="PTHR45695:SF9">
    <property type="entry name" value="LEUCOKININ RECEPTOR"/>
    <property type="match status" value="1"/>
</dbReference>
<dbReference type="AlphaFoldDB" id="A0A8J4YQZ9"/>
<feature type="transmembrane region" description="Helical" evidence="10">
    <location>
        <begin position="158"/>
        <end position="177"/>
    </location>
</feature>
<feature type="compositionally biased region" description="Basic and acidic residues" evidence="9">
    <location>
        <begin position="473"/>
        <end position="482"/>
    </location>
</feature>
<feature type="transmembrane region" description="Helical" evidence="10">
    <location>
        <begin position="118"/>
        <end position="138"/>
    </location>
</feature>
<accession>A0A8J4YQZ9</accession>
<feature type="compositionally biased region" description="Polar residues" evidence="9">
    <location>
        <begin position="421"/>
        <end position="431"/>
    </location>
</feature>
<evidence type="ECO:0000256" key="5">
    <source>
        <dbReference type="ARBA" id="ARBA00023040"/>
    </source>
</evidence>
<feature type="compositionally biased region" description="Basic residues" evidence="9">
    <location>
        <begin position="459"/>
        <end position="472"/>
    </location>
</feature>
<keyword evidence="7 12" id="KW-0675">Receptor</keyword>
<dbReference type="GO" id="GO:0005886">
    <property type="term" value="C:plasma membrane"/>
    <property type="evidence" value="ECO:0007669"/>
    <property type="project" value="TreeGrafter"/>
</dbReference>
<dbReference type="PROSITE" id="PS50262">
    <property type="entry name" value="G_PROTEIN_RECEP_F1_2"/>
    <property type="match status" value="1"/>
</dbReference>
<feature type="transmembrane region" description="Helical" evidence="10">
    <location>
        <begin position="336"/>
        <end position="361"/>
    </location>
</feature>
<evidence type="ECO:0000256" key="3">
    <source>
        <dbReference type="ARBA" id="ARBA00022692"/>
    </source>
</evidence>
<evidence type="ECO:0000256" key="7">
    <source>
        <dbReference type="ARBA" id="ARBA00023170"/>
    </source>
</evidence>
<dbReference type="Gene3D" id="1.20.1070.10">
    <property type="entry name" value="Rhodopsin 7-helix transmembrane proteins"/>
    <property type="match status" value="1"/>
</dbReference>
<protein>
    <submittedName>
        <fullName evidence="12">Substance-K receptor</fullName>
    </submittedName>
</protein>
<evidence type="ECO:0000313" key="12">
    <source>
        <dbReference type="EMBL" id="KAG0728906.1"/>
    </source>
</evidence>
<keyword evidence="3 10" id="KW-0812">Transmembrane</keyword>